<reference evidence="2" key="1">
    <citation type="submission" date="2021-02" db="EMBL/GenBank/DDBJ databases">
        <authorList>
            <person name="Nowell W R."/>
        </authorList>
    </citation>
    <scope>NUCLEOTIDE SEQUENCE</scope>
</reference>
<dbReference type="InterPro" id="IPR027409">
    <property type="entry name" value="GroEL-like_apical_dom_sf"/>
</dbReference>
<accession>A0A819IPV0</accession>
<dbReference type="InterPro" id="IPR011989">
    <property type="entry name" value="ARM-like"/>
</dbReference>
<comment type="caution">
    <text evidence="2">The sequence shown here is derived from an EMBL/GenBank/DDBJ whole genome shotgun (WGS) entry which is preliminary data.</text>
</comment>
<dbReference type="Gene3D" id="1.25.10.10">
    <property type="entry name" value="Leucine-rich Repeat Variant"/>
    <property type="match status" value="1"/>
</dbReference>
<name>A0A819IPV0_9BILA</name>
<sequence>MRKELILLEDPSLLDNFLEEVLDFQTDKSPEVRKTIISFIEEACSIDNLTKECLGFVEDVYEQVLGEGKYTFVQGWKDSRSVTKVQQYIY</sequence>
<dbReference type="Proteomes" id="UP000663864">
    <property type="component" value="Unassembled WGS sequence"/>
</dbReference>
<dbReference type="EMBL" id="CAJNOT010001703">
    <property type="protein sequence ID" value="CAF1238142.1"/>
    <property type="molecule type" value="Genomic_DNA"/>
</dbReference>
<dbReference type="Proteomes" id="UP000663836">
    <property type="component" value="Unassembled WGS sequence"/>
</dbReference>
<dbReference type="SUPFAM" id="SSF52029">
    <property type="entry name" value="GroEL apical domain-like"/>
    <property type="match status" value="1"/>
</dbReference>
<gene>
    <name evidence="2" type="ORF">JBS370_LOCUS21707</name>
    <name evidence="1" type="ORF">ZHD862_LOCUS24729</name>
</gene>
<dbReference type="AlphaFoldDB" id="A0A819IPV0"/>
<dbReference type="EMBL" id="CAJOBD010002914">
    <property type="protein sequence ID" value="CAF3916969.1"/>
    <property type="molecule type" value="Genomic_DNA"/>
</dbReference>
<proteinExistence type="predicted"/>
<evidence type="ECO:0000313" key="3">
    <source>
        <dbReference type="Proteomes" id="UP000663836"/>
    </source>
</evidence>
<organism evidence="2 3">
    <name type="scientific">Rotaria sordida</name>
    <dbReference type="NCBI Taxonomy" id="392033"/>
    <lineage>
        <taxon>Eukaryota</taxon>
        <taxon>Metazoa</taxon>
        <taxon>Spiralia</taxon>
        <taxon>Gnathifera</taxon>
        <taxon>Rotifera</taxon>
        <taxon>Eurotatoria</taxon>
        <taxon>Bdelloidea</taxon>
        <taxon>Philodinida</taxon>
        <taxon>Philodinidae</taxon>
        <taxon>Rotaria</taxon>
    </lineage>
</organism>
<evidence type="ECO:0000313" key="1">
    <source>
        <dbReference type="EMBL" id="CAF1238142.1"/>
    </source>
</evidence>
<evidence type="ECO:0000313" key="2">
    <source>
        <dbReference type="EMBL" id="CAF3916969.1"/>
    </source>
</evidence>
<protein>
    <submittedName>
        <fullName evidence="2">Uncharacterized protein</fullName>
    </submittedName>
</protein>